<feature type="domain" description="Starch synthase catalytic" evidence="10">
    <location>
        <begin position="2"/>
        <end position="239"/>
    </location>
</feature>
<comment type="caution">
    <text evidence="11">The sequence shown here is derived from an EMBL/GenBank/DDBJ whole genome shotgun (WGS) entry which is preliminary data.</text>
</comment>
<dbReference type="SUPFAM" id="SSF53756">
    <property type="entry name" value="UDP-Glycosyltransferase/glycogen phosphorylase"/>
    <property type="match status" value="1"/>
</dbReference>
<reference evidence="11 12" key="1">
    <citation type="submission" date="2024-03" db="EMBL/GenBank/DDBJ databases">
        <title>Mouse gut bacterial collection (mGBC) of GemPharmatech.</title>
        <authorList>
            <person name="He Y."/>
            <person name="Dong L."/>
            <person name="Wu D."/>
            <person name="Gao X."/>
            <person name="Lin Z."/>
        </authorList>
    </citation>
    <scope>NUCLEOTIDE SEQUENCE [LARGE SCALE GENOMIC DNA]</scope>
    <source>
        <strain evidence="11 12">61-15</strain>
    </source>
</reference>
<keyword evidence="5 7" id="KW-0808">Transferase</keyword>
<feature type="coiled-coil region" evidence="8">
    <location>
        <begin position="433"/>
        <end position="460"/>
    </location>
</feature>
<comment type="pathway">
    <text evidence="7">Glycan biosynthesis; glycogen biosynthesis.</text>
</comment>
<keyword evidence="12" id="KW-1185">Reference proteome</keyword>
<evidence type="ECO:0000256" key="3">
    <source>
        <dbReference type="ARBA" id="ARBA00010281"/>
    </source>
</evidence>
<evidence type="ECO:0000256" key="2">
    <source>
        <dbReference type="ARBA" id="ARBA00002764"/>
    </source>
</evidence>
<dbReference type="PANTHER" id="PTHR45825:SF11">
    <property type="entry name" value="ALPHA AMYLASE DOMAIN-CONTAINING PROTEIN"/>
    <property type="match status" value="1"/>
</dbReference>
<gene>
    <name evidence="7 11" type="primary">glgA</name>
    <name evidence="11" type="ORF">AALA52_02585</name>
</gene>
<comment type="function">
    <text evidence="2 7">Synthesizes alpha-1,4-glucan chains using ADP-glucose.</text>
</comment>
<feature type="domain" description="Glycosyl transferase family 1" evidence="9">
    <location>
        <begin position="288"/>
        <end position="445"/>
    </location>
</feature>
<evidence type="ECO:0000256" key="4">
    <source>
        <dbReference type="ARBA" id="ARBA00022676"/>
    </source>
</evidence>
<dbReference type="NCBIfam" id="NF001898">
    <property type="entry name" value="PRK00654.1-1"/>
    <property type="match status" value="1"/>
</dbReference>
<evidence type="ECO:0000313" key="12">
    <source>
        <dbReference type="Proteomes" id="UP001565283"/>
    </source>
</evidence>
<dbReference type="InterPro" id="IPR001296">
    <property type="entry name" value="Glyco_trans_1"/>
</dbReference>
<evidence type="ECO:0000256" key="1">
    <source>
        <dbReference type="ARBA" id="ARBA00001478"/>
    </source>
</evidence>
<dbReference type="RefSeq" id="WP_369947909.1">
    <property type="nucleotide sequence ID" value="NZ_JBCLSH010000005.1"/>
</dbReference>
<evidence type="ECO:0000256" key="8">
    <source>
        <dbReference type="SAM" id="Coils"/>
    </source>
</evidence>
<comment type="similarity">
    <text evidence="3 7">Belongs to the glycosyltransferase 1 family. Bacterial/plant glycogen synthase subfamily.</text>
</comment>
<dbReference type="EC" id="2.4.1.21" evidence="7"/>
<dbReference type="GO" id="GO:0009011">
    <property type="term" value="F:alpha-1,4-glucan glucosyltransferase (ADP-glucose donor) activity"/>
    <property type="evidence" value="ECO:0007669"/>
    <property type="project" value="UniProtKB-EC"/>
</dbReference>
<keyword evidence="6 7" id="KW-0320">Glycogen biosynthesis</keyword>
<evidence type="ECO:0000256" key="5">
    <source>
        <dbReference type="ARBA" id="ARBA00022679"/>
    </source>
</evidence>
<sequence length="479" mass="54810">MKVLFASSECAPFFKTGGLGDVTGALPKVLAMKGSDMQVAVILPYYKHGIAESYKAQIKDEFWDYVNVGWRHEYVGVKSLVQDNVKYYFLDNESYFGRGEIYGYEDDGERWAFFSLAIVQLMERLEFIPDVLHVNDCHTAMIPFLLKEKFQWIDAYKDIKTVLTIHNIEFQGIMQGTALTELFGMGMERYFEGVVRHNEMLNSLKTGILYADRVNTVSPSYAQEIQTSEFGCGLDSVLRFVSDKLVGIVNGIDYDVYNPQNDRMIEHHFSPSDLSGKKKMKRLLQERVGLPRDADKPLLGIVSRLTTQKGFHLVLERMDEILSKDVQIVLLGTGYDDIENGFKYFSEKYPEKCAAIISFDVKLAQEIYAASDFFLMPSAFEPCGLSQMIAMRYGTLPIVHEIGGLRDTVKPYNPQTNEGTGFGFVDFTGQILINTINQALDVYENQKEVLQKLRLRAMEEDFSWKTKADQYIQLYREMF</sequence>
<dbReference type="InterPro" id="IPR011835">
    <property type="entry name" value="GS/SS"/>
</dbReference>
<dbReference type="EMBL" id="JBCLSH010000005">
    <property type="protein sequence ID" value="MEY8443135.1"/>
    <property type="molecule type" value="Genomic_DNA"/>
</dbReference>
<evidence type="ECO:0000256" key="7">
    <source>
        <dbReference type="HAMAP-Rule" id="MF_00484"/>
    </source>
</evidence>
<proteinExistence type="inferred from homology"/>
<comment type="catalytic activity">
    <reaction evidence="1 7">
        <text>[(1-&gt;4)-alpha-D-glucosyl](n) + ADP-alpha-D-glucose = [(1-&gt;4)-alpha-D-glucosyl](n+1) + ADP + H(+)</text>
        <dbReference type="Rhea" id="RHEA:18189"/>
        <dbReference type="Rhea" id="RHEA-COMP:9584"/>
        <dbReference type="Rhea" id="RHEA-COMP:9587"/>
        <dbReference type="ChEBI" id="CHEBI:15378"/>
        <dbReference type="ChEBI" id="CHEBI:15444"/>
        <dbReference type="ChEBI" id="CHEBI:57498"/>
        <dbReference type="ChEBI" id="CHEBI:456216"/>
        <dbReference type="EC" id="2.4.1.21"/>
    </reaction>
</comment>
<keyword evidence="8" id="KW-0175">Coiled coil</keyword>
<dbReference type="CDD" id="cd03791">
    <property type="entry name" value="GT5_Glycogen_synthase_DULL1-like"/>
    <property type="match status" value="1"/>
</dbReference>
<keyword evidence="4 7" id="KW-0328">Glycosyltransferase</keyword>
<organism evidence="11 12">
    <name type="scientific">Lactococcus ileimucosae</name>
    <dbReference type="NCBI Taxonomy" id="2941329"/>
    <lineage>
        <taxon>Bacteria</taxon>
        <taxon>Bacillati</taxon>
        <taxon>Bacillota</taxon>
        <taxon>Bacilli</taxon>
        <taxon>Lactobacillales</taxon>
        <taxon>Streptococcaceae</taxon>
        <taxon>Lactococcus</taxon>
    </lineage>
</organism>
<dbReference type="PANTHER" id="PTHR45825">
    <property type="entry name" value="GRANULE-BOUND STARCH SYNTHASE 1, CHLOROPLASTIC/AMYLOPLASTIC"/>
    <property type="match status" value="1"/>
</dbReference>
<protein>
    <recommendedName>
        <fullName evidence="7">Glycogen synthase</fullName>
        <ecNumber evidence="7">2.4.1.21</ecNumber>
    </recommendedName>
    <alternativeName>
        <fullName evidence="7">Starch [bacterial glycogen] synthase</fullName>
    </alternativeName>
</protein>
<evidence type="ECO:0000256" key="6">
    <source>
        <dbReference type="ARBA" id="ARBA00023056"/>
    </source>
</evidence>
<dbReference type="NCBIfam" id="TIGR02095">
    <property type="entry name" value="glgA"/>
    <property type="match status" value="1"/>
</dbReference>
<dbReference type="Proteomes" id="UP001565283">
    <property type="component" value="Unassembled WGS sequence"/>
</dbReference>
<dbReference type="Pfam" id="PF08323">
    <property type="entry name" value="Glyco_transf_5"/>
    <property type="match status" value="1"/>
</dbReference>
<name>A0ABV4D5G1_9LACT</name>
<accession>A0ABV4D5G1</accession>
<dbReference type="HAMAP" id="MF_00484">
    <property type="entry name" value="Glycogen_synth"/>
    <property type="match status" value="1"/>
</dbReference>
<dbReference type="InterPro" id="IPR013534">
    <property type="entry name" value="Starch_synth_cat_dom"/>
</dbReference>
<dbReference type="Pfam" id="PF00534">
    <property type="entry name" value="Glycos_transf_1"/>
    <property type="match status" value="1"/>
</dbReference>
<evidence type="ECO:0000259" key="9">
    <source>
        <dbReference type="Pfam" id="PF00534"/>
    </source>
</evidence>
<evidence type="ECO:0000313" key="11">
    <source>
        <dbReference type="EMBL" id="MEY8443135.1"/>
    </source>
</evidence>
<dbReference type="Gene3D" id="3.40.50.2000">
    <property type="entry name" value="Glycogen Phosphorylase B"/>
    <property type="match status" value="2"/>
</dbReference>
<evidence type="ECO:0000259" key="10">
    <source>
        <dbReference type="Pfam" id="PF08323"/>
    </source>
</evidence>
<feature type="binding site" evidence="7">
    <location>
        <position position="15"/>
    </location>
    <ligand>
        <name>ADP-alpha-D-glucose</name>
        <dbReference type="ChEBI" id="CHEBI:57498"/>
    </ligand>
</feature>